<feature type="domain" description="Chorismatase FkbO/Hyg5-like N-terminal" evidence="1">
    <location>
        <begin position="133"/>
        <end position="224"/>
    </location>
</feature>
<dbReference type="Gene3D" id="3.30.1330.40">
    <property type="entry name" value="RutC-like"/>
    <property type="match status" value="2"/>
</dbReference>
<dbReference type="SUPFAM" id="SSF55298">
    <property type="entry name" value="YjgF-like"/>
    <property type="match status" value="1"/>
</dbReference>
<reference evidence="2" key="1">
    <citation type="submission" date="2018-06" db="EMBL/GenBank/DDBJ databases">
        <authorList>
            <person name="Zhirakovskaya E."/>
        </authorList>
    </citation>
    <scope>NUCLEOTIDE SEQUENCE</scope>
</reference>
<accession>A0A3B0U0H1</accession>
<dbReference type="InterPro" id="IPR006175">
    <property type="entry name" value="YjgF/YER057c/UK114"/>
</dbReference>
<sequence length="384" mass="42989">MKWRYKIFHPDHSGTFNEELDDCIQQFNSYIEEGDGRYKVVLLNIFIEGVNPDNFQKKRVLITDSLVAIKGQQFIFEILPQKPAGSKLVMKAMCFDSSVYPATLNLIEGGGLRSLEINFDDAKTVLFSTSSFGGNTANDSHLCFKQTEEKLKSSGLNFNNVVRQWNYIGGIIQTIGEGGELEQNYQSFNDIRSHFYKNVVFTNGFPAATGIGMDLPGIIIQTVACLFSDNSEIAAINNPQQIPAHRYSNDVLIGKSCDLDKATPKFERAKAVISENGSWIFVSGTAAIKGEQHARDNNVDTQTIETLELIKELVSHENLNKNGINQKTTLPKAVSFRAYVKYEKDVEIVKARCRQFFGDIPAVILIADICRDALLVEIECEFEI</sequence>
<gene>
    <name evidence="2" type="ORF">MNBD_BACTEROID01-2187</name>
</gene>
<dbReference type="AlphaFoldDB" id="A0A3B0U0H1"/>
<evidence type="ECO:0000259" key="1">
    <source>
        <dbReference type="Pfam" id="PF21168"/>
    </source>
</evidence>
<evidence type="ECO:0000313" key="2">
    <source>
        <dbReference type="EMBL" id="VAW24521.1"/>
    </source>
</evidence>
<dbReference type="PANTHER" id="PTHR11803">
    <property type="entry name" value="2-IMINOBUTANOATE/2-IMINOPROPANOATE DEAMINASE RIDA"/>
    <property type="match status" value="1"/>
</dbReference>
<name>A0A3B0U0H1_9ZZZZ</name>
<dbReference type="EMBL" id="UOEP01000217">
    <property type="protein sequence ID" value="VAW24521.1"/>
    <property type="molecule type" value="Genomic_DNA"/>
</dbReference>
<dbReference type="PANTHER" id="PTHR11803:SF59">
    <property type="entry name" value="ENDORIBONUCLEASE"/>
    <property type="match status" value="1"/>
</dbReference>
<dbReference type="GO" id="GO:0005829">
    <property type="term" value="C:cytosol"/>
    <property type="evidence" value="ECO:0007669"/>
    <property type="project" value="TreeGrafter"/>
</dbReference>
<organism evidence="2">
    <name type="scientific">hydrothermal vent metagenome</name>
    <dbReference type="NCBI Taxonomy" id="652676"/>
    <lineage>
        <taxon>unclassified sequences</taxon>
        <taxon>metagenomes</taxon>
        <taxon>ecological metagenomes</taxon>
    </lineage>
</organism>
<dbReference type="InterPro" id="IPR049368">
    <property type="entry name" value="FkbO_Hyg5-like_N"/>
</dbReference>
<dbReference type="GO" id="GO:0019239">
    <property type="term" value="F:deaminase activity"/>
    <property type="evidence" value="ECO:0007669"/>
    <property type="project" value="TreeGrafter"/>
</dbReference>
<proteinExistence type="predicted"/>
<protein>
    <recommendedName>
        <fullName evidence="1">Chorismatase FkbO/Hyg5-like N-terminal domain-containing protein</fullName>
    </recommendedName>
</protein>
<dbReference type="InterPro" id="IPR035959">
    <property type="entry name" value="RutC-like_sf"/>
</dbReference>
<dbReference type="Pfam" id="PF21168">
    <property type="entry name" value="FkbO_Hyg5-like_N"/>
    <property type="match status" value="1"/>
</dbReference>